<dbReference type="Gene3D" id="3.90.550.10">
    <property type="entry name" value="Spore Coat Polysaccharide Biosynthesis Protein SpsA, Chain A"/>
    <property type="match status" value="1"/>
</dbReference>
<comment type="similarity">
    <text evidence="1">Belongs to the glycosyltransferase 2 family.</text>
</comment>
<dbReference type="Gene3D" id="3.40.50.2000">
    <property type="entry name" value="Glycogen Phosphorylase B"/>
    <property type="match status" value="1"/>
</dbReference>
<protein>
    <submittedName>
        <fullName evidence="3">Glycosyltransferase</fullName>
    </submittedName>
</protein>
<dbReference type="RefSeq" id="WP_190930430.1">
    <property type="nucleotide sequence ID" value="NZ_JACXJA010000033.1"/>
</dbReference>
<evidence type="ECO:0000259" key="2">
    <source>
        <dbReference type="Pfam" id="PF00535"/>
    </source>
</evidence>
<proteinExistence type="inferred from homology"/>
<accession>A0A927CDG2</accession>
<name>A0A927CDG2_9BACL</name>
<evidence type="ECO:0000313" key="4">
    <source>
        <dbReference type="Proteomes" id="UP000639396"/>
    </source>
</evidence>
<dbReference type="PANTHER" id="PTHR22916">
    <property type="entry name" value="GLYCOSYLTRANSFERASE"/>
    <property type="match status" value="1"/>
</dbReference>
<dbReference type="GO" id="GO:0016758">
    <property type="term" value="F:hexosyltransferase activity"/>
    <property type="evidence" value="ECO:0007669"/>
    <property type="project" value="UniProtKB-ARBA"/>
</dbReference>
<evidence type="ECO:0000256" key="1">
    <source>
        <dbReference type="ARBA" id="ARBA00006739"/>
    </source>
</evidence>
<gene>
    <name evidence="3" type="ORF">IDH45_22760</name>
</gene>
<dbReference type="SUPFAM" id="SSF53448">
    <property type="entry name" value="Nucleotide-diphospho-sugar transferases"/>
    <property type="match status" value="1"/>
</dbReference>
<sequence length="661" mass="77481">MIKASYFFENVDIYKTHNLIEKPIISVILPTFCRGNNGLLKRAIDSVINQSFKEWELIIVDDGSIDKTRQVVESYLNNENRIIYIRNNINSSLPALRVNQGIMHARGDYIAYQFDDDLWFNNALQDLYNEIIKLDTPSLVYGKCQFIDVISKEEIVFGENFNFNQLHLTNLIANNTVLHSKELPFRYGGYDCHVVMKRLCDWDLWLRWAEVVPFVHVDSIVSCVEANQEGSLGRTSLFDSLIIRYMQNVNRANILGIDRIKEYVVDDLSMFNKDSLKEMIYREHIMPWSSKKIEFMNVKEFSRLPIKKENIVVLIDGYNATTNITLTNFFSLLNERYNVLFVTIYNLDHRIFEYADVLILQRFSYVTPEIHNLCANIPTIYLMDDNLLKLYTLGNNYMQYAPNTEAYSVIANYIKSSNLILTTNSGISNDVKAINENTFEISTNILEKYIPEKLVIRNQDKLKIAWIGYNSRKEELDIFESDIRRICTEFENVIEFYFFGSSEELCEKFPYENCFLIPHVSDYYKYIEKLKEYQFNFVISLIENTEFKNCKSPIKFLEITAAGAVGIYSNEIVYHKVKDKKNGFLIENKSGNLYKKIKEVMLVDKLELNEIFDRAREDILSTYTTEVNKDLFILMIELAKFNYYLKDNRKIGFIINENISS</sequence>
<feature type="domain" description="Glycosyltransferase 2-like" evidence="2">
    <location>
        <begin position="26"/>
        <end position="135"/>
    </location>
</feature>
<dbReference type="Proteomes" id="UP000639396">
    <property type="component" value="Unassembled WGS sequence"/>
</dbReference>
<feature type="non-terminal residue" evidence="3">
    <location>
        <position position="661"/>
    </location>
</feature>
<dbReference type="InterPro" id="IPR001173">
    <property type="entry name" value="Glyco_trans_2-like"/>
</dbReference>
<dbReference type="InterPro" id="IPR029044">
    <property type="entry name" value="Nucleotide-diphossugar_trans"/>
</dbReference>
<dbReference type="PANTHER" id="PTHR22916:SF3">
    <property type="entry name" value="UDP-GLCNAC:BETAGAL BETA-1,3-N-ACETYLGLUCOSAMINYLTRANSFERASE-LIKE PROTEIN 1"/>
    <property type="match status" value="1"/>
</dbReference>
<comment type="caution">
    <text evidence="3">The sequence shown here is derived from an EMBL/GenBank/DDBJ whole genome shotgun (WGS) entry which is preliminary data.</text>
</comment>
<dbReference type="AlphaFoldDB" id="A0A927CDG2"/>
<keyword evidence="4" id="KW-1185">Reference proteome</keyword>
<evidence type="ECO:0000313" key="3">
    <source>
        <dbReference type="EMBL" id="MBD2864807.1"/>
    </source>
</evidence>
<organism evidence="3 4">
    <name type="scientific">Paenibacillus oceani</name>
    <dbReference type="NCBI Taxonomy" id="2772510"/>
    <lineage>
        <taxon>Bacteria</taxon>
        <taxon>Bacillati</taxon>
        <taxon>Bacillota</taxon>
        <taxon>Bacilli</taxon>
        <taxon>Bacillales</taxon>
        <taxon>Paenibacillaceae</taxon>
        <taxon>Paenibacillus</taxon>
    </lineage>
</organism>
<dbReference type="EMBL" id="JACXJA010000033">
    <property type="protein sequence ID" value="MBD2864807.1"/>
    <property type="molecule type" value="Genomic_DNA"/>
</dbReference>
<dbReference type="Pfam" id="PF00535">
    <property type="entry name" value="Glycos_transf_2"/>
    <property type="match status" value="1"/>
</dbReference>
<reference evidence="3" key="1">
    <citation type="submission" date="2020-09" db="EMBL/GenBank/DDBJ databases">
        <title>A novel bacterium of genus Paenibacillus, isolated from South China Sea.</title>
        <authorList>
            <person name="Huang H."/>
            <person name="Mo K."/>
            <person name="Hu Y."/>
        </authorList>
    </citation>
    <scope>NUCLEOTIDE SEQUENCE</scope>
    <source>
        <strain evidence="3">IB182363</strain>
    </source>
</reference>